<protein>
    <submittedName>
        <fullName evidence="3">Putative secreted protein</fullName>
    </submittedName>
</protein>
<evidence type="ECO:0000256" key="2">
    <source>
        <dbReference type="SAM" id="SignalP"/>
    </source>
</evidence>
<feature type="region of interest" description="Disordered" evidence="1">
    <location>
        <begin position="28"/>
        <end position="79"/>
    </location>
</feature>
<reference evidence="3" key="1">
    <citation type="submission" date="2020-03" db="EMBL/GenBank/DDBJ databases">
        <title>A transcriptome and proteome of the tick Rhipicephalus microplus shaped by the genetic composition of its hosts and developmental stage.</title>
        <authorList>
            <person name="Garcia G.R."/>
            <person name="Ribeiro J.M.C."/>
            <person name="Maruyama S.R."/>
            <person name="Gardinasse L.G."/>
            <person name="Nelson K."/>
            <person name="Ferreira B.R."/>
            <person name="Andrade T.G."/>
            <person name="Santos I.K.F.M."/>
        </authorList>
    </citation>
    <scope>NUCLEOTIDE SEQUENCE</scope>
    <source>
        <strain evidence="3">NSGR</strain>
        <tissue evidence="3">Salivary glands</tissue>
    </source>
</reference>
<dbReference type="EMBL" id="GIKN01003933">
    <property type="protein sequence ID" value="NIE46206.1"/>
    <property type="molecule type" value="Transcribed_RNA"/>
</dbReference>
<proteinExistence type="predicted"/>
<feature type="chain" id="PRO_5026284418" evidence="2">
    <location>
        <begin position="21"/>
        <end position="79"/>
    </location>
</feature>
<name>A0A6G5A7P5_RHIMP</name>
<evidence type="ECO:0000313" key="3">
    <source>
        <dbReference type="EMBL" id="NIE46206.1"/>
    </source>
</evidence>
<feature type="signal peptide" evidence="2">
    <location>
        <begin position="1"/>
        <end position="20"/>
    </location>
</feature>
<dbReference type="AlphaFoldDB" id="A0A6G5A7P5"/>
<sequence>MVGQKLSLLLILALVAVVIAKPSKRELDLEAREAVASTGSSESDEDQVGNQDGPPALPRLSPTGSSGGFEAIPTEDSRK</sequence>
<evidence type="ECO:0000256" key="1">
    <source>
        <dbReference type="SAM" id="MobiDB-lite"/>
    </source>
</evidence>
<keyword evidence="2" id="KW-0732">Signal</keyword>
<accession>A0A6G5A7P5</accession>
<organism evidence="3">
    <name type="scientific">Rhipicephalus microplus</name>
    <name type="common">Cattle tick</name>
    <name type="synonym">Boophilus microplus</name>
    <dbReference type="NCBI Taxonomy" id="6941"/>
    <lineage>
        <taxon>Eukaryota</taxon>
        <taxon>Metazoa</taxon>
        <taxon>Ecdysozoa</taxon>
        <taxon>Arthropoda</taxon>
        <taxon>Chelicerata</taxon>
        <taxon>Arachnida</taxon>
        <taxon>Acari</taxon>
        <taxon>Parasitiformes</taxon>
        <taxon>Ixodida</taxon>
        <taxon>Ixodoidea</taxon>
        <taxon>Ixodidae</taxon>
        <taxon>Rhipicephalinae</taxon>
        <taxon>Rhipicephalus</taxon>
        <taxon>Boophilus</taxon>
    </lineage>
</organism>